<evidence type="ECO:0000313" key="4">
    <source>
        <dbReference type="Proteomes" id="UP000318017"/>
    </source>
</evidence>
<evidence type="ECO:0000259" key="2">
    <source>
        <dbReference type="Pfam" id="PF04326"/>
    </source>
</evidence>
<dbReference type="RefSeq" id="WP_197355425.1">
    <property type="nucleotide sequence ID" value="NZ_CP036298.1"/>
</dbReference>
<keyword evidence="4" id="KW-1185">Reference proteome</keyword>
<dbReference type="Pfam" id="PF04326">
    <property type="entry name" value="SLFN_AlbA_2"/>
    <property type="match status" value="1"/>
</dbReference>
<accession>A0A518GBT4</accession>
<dbReference type="InterPro" id="IPR038461">
    <property type="entry name" value="Schlafen_AlbA_2_dom_sf"/>
</dbReference>
<evidence type="ECO:0000256" key="1">
    <source>
        <dbReference type="SAM" id="MobiDB-lite"/>
    </source>
</evidence>
<dbReference type="EMBL" id="CP036298">
    <property type="protein sequence ID" value="QDV26048.1"/>
    <property type="molecule type" value="Genomic_DNA"/>
</dbReference>
<evidence type="ECO:0000313" key="3">
    <source>
        <dbReference type="EMBL" id="QDV26048.1"/>
    </source>
</evidence>
<dbReference type="AlphaFoldDB" id="A0A518GBT4"/>
<proteinExistence type="predicted"/>
<dbReference type="KEGG" id="ahel:Q31a_44180"/>
<gene>
    <name evidence="3" type="ORF">Q31a_44180</name>
</gene>
<sequence length="354" mass="40079">MDFSSLSAEETLIICPDSEDDRWEFKAASLLEPGNRGELKKELGKQVSAFANSGGGNLVFGIGEPRILQACLERVGRQPMQDYLATMVEQSVEYPIRCSQIYRIPFMVSRNASIFLIHIEDSPAAPHQAKDERQYYYRISGHSKPAPHFQLELLRNRQVKCIVDAEIDGFQWSMPWLQLKERKLTAQISITVTNLAQFVAKPVGLSVRTDVPSSHWAVLAQDSTDCNELVLAEPFLFPGLRKTFHIKLVCKVEQEENLAEVACAEFANVRLQIQTFSQNFGSAILSFRLSDYLTREAILERESENALERERSSAASEKLVKEFIPKLKSQIELTQKSMRRPVLPPNLNLPDGHD</sequence>
<reference evidence="3 4" key="1">
    <citation type="submission" date="2019-02" db="EMBL/GenBank/DDBJ databases">
        <title>Deep-cultivation of Planctomycetes and their phenomic and genomic characterization uncovers novel biology.</title>
        <authorList>
            <person name="Wiegand S."/>
            <person name="Jogler M."/>
            <person name="Boedeker C."/>
            <person name="Pinto D."/>
            <person name="Vollmers J."/>
            <person name="Rivas-Marin E."/>
            <person name="Kohn T."/>
            <person name="Peeters S.H."/>
            <person name="Heuer A."/>
            <person name="Rast P."/>
            <person name="Oberbeckmann S."/>
            <person name="Bunk B."/>
            <person name="Jeske O."/>
            <person name="Meyerdierks A."/>
            <person name="Storesund J.E."/>
            <person name="Kallscheuer N."/>
            <person name="Luecker S."/>
            <person name="Lage O.M."/>
            <person name="Pohl T."/>
            <person name="Merkel B.J."/>
            <person name="Hornburger P."/>
            <person name="Mueller R.-W."/>
            <person name="Bruemmer F."/>
            <person name="Labrenz M."/>
            <person name="Spormann A.M."/>
            <person name="Op den Camp H."/>
            <person name="Overmann J."/>
            <person name="Amann R."/>
            <person name="Jetten M.S.M."/>
            <person name="Mascher T."/>
            <person name="Medema M.H."/>
            <person name="Devos D.P."/>
            <person name="Kaster A.-K."/>
            <person name="Ovreas L."/>
            <person name="Rohde M."/>
            <person name="Galperin M.Y."/>
            <person name="Jogler C."/>
        </authorList>
    </citation>
    <scope>NUCLEOTIDE SEQUENCE [LARGE SCALE GENOMIC DNA]</scope>
    <source>
        <strain evidence="3 4">Q31a</strain>
    </source>
</reference>
<organism evidence="3 4">
    <name type="scientific">Aureliella helgolandensis</name>
    <dbReference type="NCBI Taxonomy" id="2527968"/>
    <lineage>
        <taxon>Bacteria</taxon>
        <taxon>Pseudomonadati</taxon>
        <taxon>Planctomycetota</taxon>
        <taxon>Planctomycetia</taxon>
        <taxon>Pirellulales</taxon>
        <taxon>Pirellulaceae</taxon>
        <taxon>Aureliella</taxon>
    </lineage>
</organism>
<dbReference type="InterPro" id="IPR007421">
    <property type="entry name" value="Schlafen_AlbA_2_dom"/>
</dbReference>
<name>A0A518GBT4_9BACT</name>
<dbReference type="Gene3D" id="3.30.950.30">
    <property type="entry name" value="Schlafen, AAA domain"/>
    <property type="match status" value="1"/>
</dbReference>
<dbReference type="Proteomes" id="UP000318017">
    <property type="component" value="Chromosome"/>
</dbReference>
<feature type="domain" description="Schlafen AlbA-2" evidence="2">
    <location>
        <begin position="19"/>
        <end position="146"/>
    </location>
</feature>
<protein>
    <submittedName>
        <fullName evidence="3">Divergent AAA domain protein</fullName>
    </submittedName>
</protein>
<feature type="compositionally biased region" description="Low complexity" evidence="1">
    <location>
        <begin position="345"/>
        <end position="354"/>
    </location>
</feature>
<feature type="region of interest" description="Disordered" evidence="1">
    <location>
        <begin position="335"/>
        <end position="354"/>
    </location>
</feature>